<reference evidence="3" key="1">
    <citation type="journal article" date="2019" name="Int. J. Syst. Evol. Microbiol.">
        <title>The Global Catalogue of Microorganisms (GCM) 10K type strain sequencing project: providing services to taxonomists for standard genome sequencing and annotation.</title>
        <authorList>
            <consortium name="The Broad Institute Genomics Platform"/>
            <consortium name="The Broad Institute Genome Sequencing Center for Infectious Disease"/>
            <person name="Wu L."/>
            <person name="Ma J."/>
        </authorList>
    </citation>
    <scope>NUCLEOTIDE SEQUENCE [LARGE SCALE GENOMIC DNA]</scope>
    <source>
        <strain evidence="3">JCM 13244</strain>
    </source>
</reference>
<evidence type="ECO:0000313" key="2">
    <source>
        <dbReference type="EMBL" id="GAA1726506.1"/>
    </source>
</evidence>
<dbReference type="RefSeq" id="WP_343245364.1">
    <property type="nucleotide sequence ID" value="NZ_CP072941.1"/>
</dbReference>
<comment type="caution">
    <text evidence="2">The sequence shown here is derived from an EMBL/GenBank/DDBJ whole genome shotgun (WGS) entry which is preliminary data.</text>
</comment>
<gene>
    <name evidence="2" type="ORF">GCM10009680_79910</name>
</gene>
<dbReference type="InterPro" id="IPR007278">
    <property type="entry name" value="DUF397"/>
</dbReference>
<proteinExistence type="predicted"/>
<organism evidence="2 3">
    <name type="scientific">Streptomyces yatensis</name>
    <dbReference type="NCBI Taxonomy" id="155177"/>
    <lineage>
        <taxon>Bacteria</taxon>
        <taxon>Bacillati</taxon>
        <taxon>Actinomycetota</taxon>
        <taxon>Actinomycetes</taxon>
        <taxon>Kitasatosporales</taxon>
        <taxon>Streptomycetaceae</taxon>
        <taxon>Streptomyces</taxon>
        <taxon>Streptomyces violaceusniger group</taxon>
    </lineage>
</organism>
<evidence type="ECO:0000313" key="3">
    <source>
        <dbReference type="Proteomes" id="UP001499947"/>
    </source>
</evidence>
<sequence length="63" mass="6914">MRWRKSSFSGHGEADDCIELAAVNEEIMLRESDTPADALTTTPGRLRTFIRAAKAGALDHLGR</sequence>
<dbReference type="EMBL" id="BAAALR010000114">
    <property type="protein sequence ID" value="GAA1726506.1"/>
    <property type="molecule type" value="Genomic_DNA"/>
</dbReference>
<accession>A0ABP4VKA2</accession>
<name>A0ABP4VKA2_9ACTN</name>
<dbReference type="Proteomes" id="UP001499947">
    <property type="component" value="Unassembled WGS sequence"/>
</dbReference>
<evidence type="ECO:0000259" key="1">
    <source>
        <dbReference type="Pfam" id="PF04149"/>
    </source>
</evidence>
<protein>
    <recommendedName>
        <fullName evidence="1">DUF397 domain-containing protein</fullName>
    </recommendedName>
</protein>
<dbReference type="Pfam" id="PF04149">
    <property type="entry name" value="DUF397"/>
    <property type="match status" value="1"/>
</dbReference>
<feature type="domain" description="DUF397" evidence="1">
    <location>
        <begin position="2"/>
        <end position="54"/>
    </location>
</feature>
<keyword evidence="3" id="KW-1185">Reference proteome</keyword>